<dbReference type="OrthoDB" id="10254627at2759"/>
<dbReference type="SUPFAM" id="SSF54211">
    <property type="entry name" value="Ribosomal protein S5 domain 2-like"/>
    <property type="match status" value="1"/>
</dbReference>
<dbReference type="AlphaFoldDB" id="A0A2A9MJY9"/>
<evidence type="ECO:0000256" key="2">
    <source>
        <dbReference type="ARBA" id="ARBA00022980"/>
    </source>
</evidence>
<keyword evidence="5" id="KW-1185">Reference proteome</keyword>
<sequence>MTPECFWRRAGSSSRLYWATACLAILLCGPAVGRCFIVPPRNLKSFSGDYPFLLSGRGSCSAHPVVGRQRHDWPNVAQHQSLSAAIHRARSSRLPERKYRSCGLTLLHATVDPNFWADGGDSTSLWGDTTQDSEPLEATELQAKKRDYSWGTRKRSYARVRLPPGTGKLTINDRDAADYLQDNPWWIHNCVAPLMELQMESQFDIIAQAHGGGLGGQSGAIMLAVAREIVRQRPELRSPLRRAGFLTVDARKVERKKFGLRKARKKEQYSKR</sequence>
<dbReference type="GO" id="GO:0003735">
    <property type="term" value="F:structural constituent of ribosome"/>
    <property type="evidence" value="ECO:0007669"/>
    <property type="project" value="InterPro"/>
</dbReference>
<dbReference type="Pfam" id="PF00380">
    <property type="entry name" value="Ribosomal_S9"/>
    <property type="match status" value="1"/>
</dbReference>
<gene>
    <name evidence="4" type="ORF">BESB_039620</name>
</gene>
<dbReference type="RefSeq" id="XP_029221513.1">
    <property type="nucleotide sequence ID" value="XM_029362548.1"/>
</dbReference>
<dbReference type="EMBL" id="NWUJ01000002">
    <property type="protein sequence ID" value="PFH37504.1"/>
    <property type="molecule type" value="Genomic_DNA"/>
</dbReference>
<dbReference type="Gene3D" id="3.30.230.10">
    <property type="match status" value="1"/>
</dbReference>
<accession>A0A2A9MJY9</accession>
<evidence type="ECO:0000313" key="5">
    <source>
        <dbReference type="Proteomes" id="UP000224006"/>
    </source>
</evidence>
<reference evidence="4 5" key="1">
    <citation type="submission" date="2017-09" db="EMBL/GenBank/DDBJ databases">
        <title>Genome sequencing of Besnoitia besnoiti strain Bb-Ger1.</title>
        <authorList>
            <person name="Schares G."/>
            <person name="Venepally P."/>
            <person name="Lorenzi H.A."/>
        </authorList>
    </citation>
    <scope>NUCLEOTIDE SEQUENCE [LARGE SCALE GENOMIC DNA]</scope>
    <source>
        <strain evidence="4 5">Bb-Ger1</strain>
    </source>
</reference>
<dbReference type="GO" id="GO:0006412">
    <property type="term" value="P:translation"/>
    <property type="evidence" value="ECO:0007669"/>
    <property type="project" value="InterPro"/>
</dbReference>
<dbReference type="GeneID" id="40308943"/>
<comment type="caution">
    <text evidence="4">The sequence shown here is derived from an EMBL/GenBank/DDBJ whole genome shotgun (WGS) entry which is preliminary data.</text>
</comment>
<keyword evidence="2 4" id="KW-0689">Ribosomal protein</keyword>
<dbReference type="InterPro" id="IPR020568">
    <property type="entry name" value="Ribosomal_Su5_D2-typ_SF"/>
</dbReference>
<name>A0A2A9MJY9_BESBE</name>
<proteinExistence type="inferred from homology"/>
<organism evidence="4 5">
    <name type="scientific">Besnoitia besnoiti</name>
    <name type="common">Apicomplexan protozoan</name>
    <dbReference type="NCBI Taxonomy" id="94643"/>
    <lineage>
        <taxon>Eukaryota</taxon>
        <taxon>Sar</taxon>
        <taxon>Alveolata</taxon>
        <taxon>Apicomplexa</taxon>
        <taxon>Conoidasida</taxon>
        <taxon>Coccidia</taxon>
        <taxon>Eucoccidiorida</taxon>
        <taxon>Eimeriorina</taxon>
        <taxon>Sarcocystidae</taxon>
        <taxon>Besnoitia</taxon>
    </lineage>
</organism>
<dbReference type="PANTHER" id="PTHR21569">
    <property type="entry name" value="RIBOSOMAL PROTEIN S9"/>
    <property type="match status" value="1"/>
</dbReference>
<comment type="similarity">
    <text evidence="1">Belongs to the universal ribosomal protein uS9 family.</text>
</comment>
<dbReference type="InterPro" id="IPR000754">
    <property type="entry name" value="Ribosomal_uS9"/>
</dbReference>
<evidence type="ECO:0000256" key="1">
    <source>
        <dbReference type="ARBA" id="ARBA00005251"/>
    </source>
</evidence>
<dbReference type="InterPro" id="IPR023035">
    <property type="entry name" value="Ribosomal_uS9_bac/plastid"/>
</dbReference>
<dbReference type="HAMAP" id="MF_00532_B">
    <property type="entry name" value="Ribosomal_uS9_B"/>
    <property type="match status" value="1"/>
</dbReference>
<dbReference type="STRING" id="94643.A0A2A9MJY9"/>
<dbReference type="PANTHER" id="PTHR21569:SF1">
    <property type="entry name" value="SMALL RIBOSOMAL SUBUNIT PROTEIN US9M"/>
    <property type="match status" value="1"/>
</dbReference>
<dbReference type="NCBIfam" id="NF001099">
    <property type="entry name" value="PRK00132.1"/>
    <property type="match status" value="1"/>
</dbReference>
<evidence type="ECO:0000313" key="4">
    <source>
        <dbReference type="EMBL" id="PFH37504.1"/>
    </source>
</evidence>
<dbReference type="KEGG" id="bbes:BESB_039620"/>
<dbReference type="GO" id="GO:0005737">
    <property type="term" value="C:cytoplasm"/>
    <property type="evidence" value="ECO:0007669"/>
    <property type="project" value="UniProtKB-ARBA"/>
</dbReference>
<protein>
    <submittedName>
        <fullName evidence="4">Ribosomal protein RPS9</fullName>
    </submittedName>
</protein>
<dbReference type="GO" id="GO:0003723">
    <property type="term" value="F:RNA binding"/>
    <property type="evidence" value="ECO:0007669"/>
    <property type="project" value="TreeGrafter"/>
</dbReference>
<dbReference type="Proteomes" id="UP000224006">
    <property type="component" value="Chromosome II"/>
</dbReference>
<keyword evidence="3" id="KW-0687">Ribonucleoprotein</keyword>
<evidence type="ECO:0000256" key="3">
    <source>
        <dbReference type="ARBA" id="ARBA00023274"/>
    </source>
</evidence>
<dbReference type="VEuPathDB" id="ToxoDB:BESB_039620"/>
<dbReference type="InterPro" id="IPR014721">
    <property type="entry name" value="Ribsml_uS5_D2-typ_fold_subgr"/>
</dbReference>
<dbReference type="GO" id="GO:0015935">
    <property type="term" value="C:small ribosomal subunit"/>
    <property type="evidence" value="ECO:0007669"/>
    <property type="project" value="TreeGrafter"/>
</dbReference>
<dbReference type="FunFam" id="3.30.230.10:FF:000001">
    <property type="entry name" value="30S ribosomal protein S9"/>
    <property type="match status" value="1"/>
</dbReference>